<dbReference type="PANTHER" id="PTHR19290:SF163">
    <property type="entry name" value="BASIC HELIX-LOOP-HELIX NEURAL TRANSCRIPTION FACTOR TAP"/>
    <property type="match status" value="1"/>
</dbReference>
<dbReference type="Pfam" id="PF00010">
    <property type="entry name" value="HLH"/>
    <property type="match status" value="1"/>
</dbReference>
<evidence type="ECO:0000313" key="4">
    <source>
        <dbReference type="RefSeq" id="XP_013402653.1"/>
    </source>
</evidence>
<feature type="compositionally biased region" description="Basic residues" evidence="1">
    <location>
        <begin position="49"/>
        <end position="59"/>
    </location>
</feature>
<proteinExistence type="predicted"/>
<evidence type="ECO:0000256" key="1">
    <source>
        <dbReference type="SAM" id="MobiDB-lite"/>
    </source>
</evidence>
<dbReference type="GeneID" id="106168229"/>
<dbReference type="GO" id="GO:0000981">
    <property type="term" value="F:DNA-binding transcription factor activity, RNA polymerase II-specific"/>
    <property type="evidence" value="ECO:0007669"/>
    <property type="project" value="TreeGrafter"/>
</dbReference>
<dbReference type="InterPro" id="IPR036638">
    <property type="entry name" value="HLH_DNA-bd_sf"/>
</dbReference>
<feature type="region of interest" description="Disordered" evidence="1">
    <location>
        <begin position="1"/>
        <end position="59"/>
    </location>
</feature>
<dbReference type="Gene3D" id="4.10.280.10">
    <property type="entry name" value="Helix-loop-helix DNA-binding domain"/>
    <property type="match status" value="1"/>
</dbReference>
<dbReference type="KEGG" id="lak:106168229"/>
<sequence length="231" mass="26523">MSDFSNDKMKEEFLSNDENDNLIFSRQHQENRPMDCHSEQAHNSADSGKKKRYTKSRIRARSPAMIQKLKKTRRVKANDRERNRMHNLNDALESLRKILPSPGEAKLTKIETLRFAHNYIWAMTQTIKMCDLQERMLHGISGDSGNTDCFQYPQGDRAGFYHNNHPASPVSCMQQFSPGLDQSYPTSWTPYRNHHSDNSFPSSPNSDCSDSRDSVFYSADSPDSYSFIGSV</sequence>
<gene>
    <name evidence="4" type="primary">LOC106168229</name>
</gene>
<dbReference type="GO" id="GO:0007423">
    <property type="term" value="P:sensory organ development"/>
    <property type="evidence" value="ECO:0007669"/>
    <property type="project" value="TreeGrafter"/>
</dbReference>
<dbReference type="PROSITE" id="PS50888">
    <property type="entry name" value="BHLH"/>
    <property type="match status" value="1"/>
</dbReference>
<dbReference type="SMART" id="SM00353">
    <property type="entry name" value="HLH"/>
    <property type="match status" value="1"/>
</dbReference>
<dbReference type="Proteomes" id="UP000085678">
    <property type="component" value="Unplaced"/>
</dbReference>
<dbReference type="SUPFAM" id="SSF47459">
    <property type="entry name" value="HLH, helix-loop-helix DNA-binding domain"/>
    <property type="match status" value="1"/>
</dbReference>
<dbReference type="GO" id="GO:0046983">
    <property type="term" value="F:protein dimerization activity"/>
    <property type="evidence" value="ECO:0007669"/>
    <property type="project" value="InterPro"/>
</dbReference>
<evidence type="ECO:0000313" key="3">
    <source>
        <dbReference type="Proteomes" id="UP000085678"/>
    </source>
</evidence>
<dbReference type="CDD" id="cd11428">
    <property type="entry name" value="bHLH_TS_NGN"/>
    <property type="match status" value="1"/>
</dbReference>
<dbReference type="GO" id="GO:0045944">
    <property type="term" value="P:positive regulation of transcription by RNA polymerase II"/>
    <property type="evidence" value="ECO:0007669"/>
    <property type="project" value="TreeGrafter"/>
</dbReference>
<dbReference type="InterPro" id="IPR050359">
    <property type="entry name" value="bHLH_transcription_factors"/>
</dbReference>
<dbReference type="GO" id="GO:0070888">
    <property type="term" value="F:E-box binding"/>
    <property type="evidence" value="ECO:0007669"/>
    <property type="project" value="TreeGrafter"/>
</dbReference>
<dbReference type="STRING" id="7574.A0A1S3IX86"/>
<evidence type="ECO:0000259" key="2">
    <source>
        <dbReference type="PROSITE" id="PS50888"/>
    </source>
</evidence>
<accession>A0A1S3IX86</accession>
<name>A0A1S3IX86_LINAN</name>
<feature type="domain" description="BHLH" evidence="2">
    <location>
        <begin position="72"/>
        <end position="123"/>
    </location>
</feature>
<dbReference type="AlphaFoldDB" id="A0A1S3IX86"/>
<dbReference type="GO" id="GO:0061564">
    <property type="term" value="P:axon development"/>
    <property type="evidence" value="ECO:0007669"/>
    <property type="project" value="TreeGrafter"/>
</dbReference>
<feature type="compositionally biased region" description="Basic and acidic residues" evidence="1">
    <location>
        <begin position="1"/>
        <end position="13"/>
    </location>
</feature>
<dbReference type="InterPro" id="IPR011598">
    <property type="entry name" value="bHLH_dom"/>
</dbReference>
<dbReference type="InParanoid" id="A0A1S3IX86"/>
<keyword evidence="3" id="KW-1185">Reference proteome</keyword>
<dbReference type="PANTHER" id="PTHR19290">
    <property type="entry name" value="BASIC HELIX-LOOP-HELIX PROTEIN NEUROGENIN-RELATED"/>
    <property type="match status" value="1"/>
</dbReference>
<dbReference type="OrthoDB" id="5969565at2759"/>
<organism evidence="3 4">
    <name type="scientific">Lingula anatina</name>
    <name type="common">Brachiopod</name>
    <name type="synonym">Lingula unguis</name>
    <dbReference type="NCBI Taxonomy" id="7574"/>
    <lineage>
        <taxon>Eukaryota</taxon>
        <taxon>Metazoa</taxon>
        <taxon>Spiralia</taxon>
        <taxon>Lophotrochozoa</taxon>
        <taxon>Brachiopoda</taxon>
        <taxon>Linguliformea</taxon>
        <taxon>Lingulata</taxon>
        <taxon>Lingulida</taxon>
        <taxon>Linguloidea</taxon>
        <taxon>Lingulidae</taxon>
        <taxon>Lingula</taxon>
    </lineage>
</organism>
<feature type="compositionally biased region" description="Basic and acidic residues" evidence="1">
    <location>
        <begin position="27"/>
        <end position="40"/>
    </location>
</feature>
<dbReference type="RefSeq" id="XP_013402653.1">
    <property type="nucleotide sequence ID" value="XM_013547199.1"/>
</dbReference>
<protein>
    <submittedName>
        <fullName evidence="4">Neurogenin-1</fullName>
    </submittedName>
</protein>
<reference evidence="4" key="1">
    <citation type="submission" date="2025-08" db="UniProtKB">
        <authorList>
            <consortium name="RefSeq"/>
        </authorList>
    </citation>
    <scope>IDENTIFICATION</scope>
    <source>
        <tissue evidence="4">Gonads</tissue>
    </source>
</reference>
<dbReference type="GO" id="GO:0005634">
    <property type="term" value="C:nucleus"/>
    <property type="evidence" value="ECO:0007669"/>
    <property type="project" value="TreeGrafter"/>
</dbReference>